<name>A0ABD0W1U2_DENTH</name>
<evidence type="ECO:0000313" key="3">
    <source>
        <dbReference type="Proteomes" id="UP001552299"/>
    </source>
</evidence>
<reference evidence="2 3" key="1">
    <citation type="journal article" date="2024" name="Plant Biotechnol. J.">
        <title>Dendrobium thyrsiflorum genome and its molecular insights into genes involved in important horticultural traits.</title>
        <authorList>
            <person name="Chen B."/>
            <person name="Wang J.Y."/>
            <person name="Zheng P.J."/>
            <person name="Li K.L."/>
            <person name="Liang Y.M."/>
            <person name="Chen X.F."/>
            <person name="Zhang C."/>
            <person name="Zhao X."/>
            <person name="He X."/>
            <person name="Zhang G.Q."/>
            <person name="Liu Z.J."/>
            <person name="Xu Q."/>
        </authorList>
    </citation>
    <scope>NUCLEOTIDE SEQUENCE [LARGE SCALE GENOMIC DNA]</scope>
    <source>
        <strain evidence="2">GZMU011</strain>
    </source>
</reference>
<evidence type="ECO:0000256" key="1">
    <source>
        <dbReference type="SAM" id="MobiDB-lite"/>
    </source>
</evidence>
<gene>
    <name evidence="2" type="ORF">M5K25_002232</name>
</gene>
<accession>A0ABD0W1U2</accession>
<dbReference type="AlphaFoldDB" id="A0ABD0W1U2"/>
<evidence type="ECO:0000313" key="2">
    <source>
        <dbReference type="EMBL" id="KAL0928001.1"/>
    </source>
</evidence>
<proteinExistence type="predicted"/>
<protein>
    <submittedName>
        <fullName evidence="2">Uncharacterized protein</fullName>
    </submittedName>
</protein>
<organism evidence="2 3">
    <name type="scientific">Dendrobium thyrsiflorum</name>
    <name type="common">Pinecone-like raceme dendrobium</name>
    <name type="synonym">Orchid</name>
    <dbReference type="NCBI Taxonomy" id="117978"/>
    <lineage>
        <taxon>Eukaryota</taxon>
        <taxon>Viridiplantae</taxon>
        <taxon>Streptophyta</taxon>
        <taxon>Embryophyta</taxon>
        <taxon>Tracheophyta</taxon>
        <taxon>Spermatophyta</taxon>
        <taxon>Magnoliopsida</taxon>
        <taxon>Liliopsida</taxon>
        <taxon>Asparagales</taxon>
        <taxon>Orchidaceae</taxon>
        <taxon>Epidendroideae</taxon>
        <taxon>Malaxideae</taxon>
        <taxon>Dendrobiinae</taxon>
        <taxon>Dendrobium</taxon>
    </lineage>
</organism>
<comment type="caution">
    <text evidence="2">The sequence shown here is derived from an EMBL/GenBank/DDBJ whole genome shotgun (WGS) entry which is preliminary data.</text>
</comment>
<dbReference type="Proteomes" id="UP001552299">
    <property type="component" value="Unassembled WGS sequence"/>
</dbReference>
<keyword evidence="3" id="KW-1185">Reference proteome</keyword>
<dbReference type="EMBL" id="JANQDX010000002">
    <property type="protein sequence ID" value="KAL0928001.1"/>
    <property type="molecule type" value="Genomic_DNA"/>
</dbReference>
<sequence length="68" mass="7695">MELRAARRECEWLERRTCVMIWETRNRARSLGGRKPEPSSPITTPKKGGSPLPLLSPEFAAAERESEA</sequence>
<feature type="region of interest" description="Disordered" evidence="1">
    <location>
        <begin position="27"/>
        <end position="68"/>
    </location>
</feature>